<keyword evidence="2" id="KW-1185">Reference proteome</keyword>
<accession>A0A8H6WTB4</accession>
<dbReference type="AlphaFoldDB" id="A0A8H6WTB4"/>
<protein>
    <submittedName>
        <fullName evidence="1">Uncharacterized protein</fullName>
    </submittedName>
</protein>
<reference evidence="1" key="1">
    <citation type="submission" date="2020-05" db="EMBL/GenBank/DDBJ databases">
        <title>Mycena genomes resolve the evolution of fungal bioluminescence.</title>
        <authorList>
            <person name="Tsai I.J."/>
        </authorList>
    </citation>
    <scope>NUCLEOTIDE SEQUENCE</scope>
    <source>
        <strain evidence="1">CCC161011</strain>
    </source>
</reference>
<dbReference type="EMBL" id="JACAZI010000059">
    <property type="protein sequence ID" value="KAF7324414.1"/>
    <property type="molecule type" value="Genomic_DNA"/>
</dbReference>
<gene>
    <name evidence="1" type="ORF">MVEN_02643900</name>
</gene>
<name>A0A8H6WTB4_9AGAR</name>
<dbReference type="OrthoDB" id="3020976at2759"/>
<evidence type="ECO:0000313" key="2">
    <source>
        <dbReference type="Proteomes" id="UP000620124"/>
    </source>
</evidence>
<dbReference type="Proteomes" id="UP000620124">
    <property type="component" value="Unassembled WGS sequence"/>
</dbReference>
<organism evidence="1 2">
    <name type="scientific">Mycena venus</name>
    <dbReference type="NCBI Taxonomy" id="2733690"/>
    <lineage>
        <taxon>Eukaryota</taxon>
        <taxon>Fungi</taxon>
        <taxon>Dikarya</taxon>
        <taxon>Basidiomycota</taxon>
        <taxon>Agaricomycotina</taxon>
        <taxon>Agaricomycetes</taxon>
        <taxon>Agaricomycetidae</taxon>
        <taxon>Agaricales</taxon>
        <taxon>Marasmiineae</taxon>
        <taxon>Mycenaceae</taxon>
        <taxon>Mycena</taxon>
    </lineage>
</organism>
<evidence type="ECO:0000313" key="1">
    <source>
        <dbReference type="EMBL" id="KAF7324414.1"/>
    </source>
</evidence>
<comment type="caution">
    <text evidence="1">The sequence shown here is derived from an EMBL/GenBank/DDBJ whole genome shotgun (WGS) entry which is preliminary data.</text>
</comment>
<proteinExistence type="predicted"/>
<sequence length="320" mass="35351">MSFADLPRLTAADSISVRKLRKTVRATQYEDPSDQNLFLIACSNSVLQFRNQVASFALDPEIAECVFGIRARLLANNARLSEPPSEITEAVLDFANDIINKRQFFRDCKHAEESRLRTSEESAVYTERPAVLDYVAPQDKQLPHSPVEELVSIPSGSEESSTEDTCVPAPERPLSPVSVNLTTVPSLIHVRLVVPLSPIPELEGLLFSLTLTAPHPPSPSSPSPSLPDLVHDFSLTTGHPPVKGPVATRRRYRVFARRRMVPSPPKPQPGVVHLIPRPFTTGSHQPQFNYADDSLVFKPSSTVFHAPRNTPLNCKSSFPQ</sequence>